<reference evidence="2" key="2">
    <citation type="submission" date="2021-01" db="UniProtKB">
        <authorList>
            <consortium name="EnsemblMetazoa"/>
        </authorList>
    </citation>
    <scope>IDENTIFICATION</scope>
</reference>
<keyword evidence="3" id="KW-1185">Reference proteome</keyword>
<reference evidence="3" key="1">
    <citation type="submission" date="2015-02" db="EMBL/GenBank/DDBJ databases">
        <title>Genome sequencing for Strongylocentrotus purpuratus.</title>
        <authorList>
            <person name="Murali S."/>
            <person name="Liu Y."/>
            <person name="Vee V."/>
            <person name="English A."/>
            <person name="Wang M."/>
            <person name="Skinner E."/>
            <person name="Han Y."/>
            <person name="Muzny D.M."/>
            <person name="Worley K.C."/>
            <person name="Gibbs R.A."/>
        </authorList>
    </citation>
    <scope>NUCLEOTIDE SEQUENCE</scope>
</reference>
<dbReference type="PANTHER" id="PTHR12356">
    <property type="entry name" value="NUCLEAR MOVEMENT PROTEIN NUDC"/>
    <property type="match status" value="1"/>
</dbReference>
<dbReference type="GeneID" id="579639"/>
<evidence type="ECO:0000313" key="3">
    <source>
        <dbReference type="Proteomes" id="UP000007110"/>
    </source>
</evidence>
<protein>
    <recommendedName>
        <fullName evidence="1">CS domain-containing protein</fullName>
    </recommendedName>
</protein>
<organism evidence="2 3">
    <name type="scientific">Strongylocentrotus purpuratus</name>
    <name type="common">Purple sea urchin</name>
    <dbReference type="NCBI Taxonomy" id="7668"/>
    <lineage>
        <taxon>Eukaryota</taxon>
        <taxon>Metazoa</taxon>
        <taxon>Echinodermata</taxon>
        <taxon>Eleutherozoa</taxon>
        <taxon>Echinozoa</taxon>
        <taxon>Echinoidea</taxon>
        <taxon>Euechinoidea</taxon>
        <taxon>Echinacea</taxon>
        <taxon>Camarodonta</taxon>
        <taxon>Echinidea</taxon>
        <taxon>Strongylocentrotidae</taxon>
        <taxon>Strongylocentrotus</taxon>
    </lineage>
</organism>
<dbReference type="GO" id="GO:0051082">
    <property type="term" value="F:unfolded protein binding"/>
    <property type="evidence" value="ECO:0000318"/>
    <property type="project" value="GO_Central"/>
</dbReference>
<name>A0A7M7NGJ7_STRPU</name>
<sequence>MLCWIGLTVMANFDEKSGVVPCLTAWGCWYQTMDEVMIEINVPQGTTSKAVKANFGVNTITCSVPGFEIKGELYSRVVADECLWSLEDRKLVRMVLTKSNRQADNCWKSLLKGQYEADPVTFDKMEKKLTLQRFQYEHPGFDFSNADISGNYTGGGPQLPGD</sequence>
<dbReference type="InterPro" id="IPR037898">
    <property type="entry name" value="NudC_fam"/>
</dbReference>
<dbReference type="Gene3D" id="2.60.40.790">
    <property type="match status" value="1"/>
</dbReference>
<dbReference type="GO" id="GO:0006457">
    <property type="term" value="P:protein folding"/>
    <property type="evidence" value="ECO:0000318"/>
    <property type="project" value="GO_Central"/>
</dbReference>
<accession>A0A7M7NGJ7</accession>
<dbReference type="Pfam" id="PF04969">
    <property type="entry name" value="CS"/>
    <property type="match status" value="1"/>
</dbReference>
<dbReference type="CDD" id="cd06494">
    <property type="entry name" value="p23_NUDCD2_like"/>
    <property type="match status" value="1"/>
</dbReference>
<dbReference type="Gene3D" id="1.20.5.740">
    <property type="entry name" value="Single helix bin"/>
    <property type="match status" value="1"/>
</dbReference>
<dbReference type="OrthoDB" id="515366at2759"/>
<dbReference type="CTD" id="134492"/>
<dbReference type="InterPro" id="IPR037902">
    <property type="entry name" value="p23_NUDCD2"/>
</dbReference>
<dbReference type="OMA" id="RDVECSL"/>
<dbReference type="SUPFAM" id="SSF49764">
    <property type="entry name" value="HSP20-like chaperones"/>
    <property type="match status" value="1"/>
</dbReference>
<dbReference type="InParanoid" id="A0A7M7NGJ7"/>
<evidence type="ECO:0000313" key="2">
    <source>
        <dbReference type="EnsemblMetazoa" id="XP_030836128"/>
    </source>
</evidence>
<dbReference type="RefSeq" id="XP_030836128.1">
    <property type="nucleotide sequence ID" value="XM_030980268.1"/>
</dbReference>
<feature type="domain" description="CS" evidence="1">
    <location>
        <begin position="22"/>
        <end position="111"/>
    </location>
</feature>
<dbReference type="FunFam" id="2.60.40.790:FF:000105">
    <property type="entry name" value="NudC domain-containing 2"/>
    <property type="match status" value="1"/>
</dbReference>
<dbReference type="FunFam" id="1.20.5.740:FF:000001">
    <property type="entry name" value="nudC domain-containing protein 2"/>
    <property type="match status" value="1"/>
</dbReference>
<dbReference type="PANTHER" id="PTHR12356:SF18">
    <property type="entry name" value="NUDC DOMAIN-CONTAINING PROTEIN 2"/>
    <property type="match status" value="1"/>
</dbReference>
<dbReference type="InterPro" id="IPR008978">
    <property type="entry name" value="HSP20-like_chaperone"/>
</dbReference>
<dbReference type="EnsemblMetazoa" id="XM_030980268">
    <property type="protein sequence ID" value="XP_030836128"/>
    <property type="gene ID" value="LOC579639"/>
</dbReference>
<evidence type="ECO:0000259" key="1">
    <source>
        <dbReference type="PROSITE" id="PS51203"/>
    </source>
</evidence>
<dbReference type="EnsemblMetazoa" id="XM_030980267">
    <property type="protein sequence ID" value="XP_030836127"/>
    <property type="gene ID" value="LOC579639"/>
</dbReference>
<dbReference type="Proteomes" id="UP000007110">
    <property type="component" value="Unassembled WGS sequence"/>
</dbReference>
<dbReference type="InterPro" id="IPR007052">
    <property type="entry name" value="CS_dom"/>
</dbReference>
<dbReference type="FunCoup" id="A0A7M7NGJ7">
    <property type="interactions" value="1010"/>
</dbReference>
<dbReference type="GO" id="GO:0005737">
    <property type="term" value="C:cytoplasm"/>
    <property type="evidence" value="ECO:0000318"/>
    <property type="project" value="GO_Central"/>
</dbReference>
<dbReference type="RefSeq" id="XP_030836127.1">
    <property type="nucleotide sequence ID" value="XM_030980267.1"/>
</dbReference>
<dbReference type="AlphaFoldDB" id="A0A7M7NGJ7"/>
<proteinExistence type="predicted"/>
<dbReference type="KEGG" id="spu:579639"/>
<dbReference type="PROSITE" id="PS51203">
    <property type="entry name" value="CS"/>
    <property type="match status" value="1"/>
</dbReference>